<dbReference type="Pfam" id="PF13556">
    <property type="entry name" value="HTH_30"/>
    <property type="match status" value="1"/>
</dbReference>
<name>A0A1Q9LQR4_9PSEU</name>
<dbReference type="PANTHER" id="PTHR33744:SF7">
    <property type="entry name" value="PUCR FAMILY TRANSCRIPTIONAL REGULATOR"/>
    <property type="match status" value="1"/>
</dbReference>
<evidence type="ECO:0000313" key="4">
    <source>
        <dbReference type="Proteomes" id="UP000186040"/>
    </source>
</evidence>
<reference evidence="3 4" key="1">
    <citation type="submission" date="2016-10" db="EMBL/GenBank/DDBJ databases">
        <title>The Draft Genome Sequence of Actinokineospora bangkokensis 44EHWT reveals the biosynthetic pathway of antifungal compounds Thailandins with unusual extender unit butylmalonyl-CoA.</title>
        <authorList>
            <person name="Greule A."/>
            <person name="Intra B."/>
            <person name="Flemming S."/>
            <person name="Rommel M.G."/>
            <person name="Panbangred W."/>
            <person name="Bechthold A."/>
        </authorList>
    </citation>
    <scope>NUCLEOTIDE SEQUENCE [LARGE SCALE GENOMIC DNA]</scope>
    <source>
        <strain evidence="3 4">44EHW</strain>
    </source>
</reference>
<dbReference type="EMBL" id="MKQR01000007">
    <property type="protein sequence ID" value="OLR94386.1"/>
    <property type="molecule type" value="Genomic_DNA"/>
</dbReference>
<feature type="domain" description="PucR C-terminal helix-turn-helix" evidence="1">
    <location>
        <begin position="312"/>
        <end position="362"/>
    </location>
</feature>
<dbReference type="AlphaFoldDB" id="A0A1Q9LQR4"/>
<dbReference type="InterPro" id="IPR042070">
    <property type="entry name" value="PucR_C-HTH_sf"/>
</dbReference>
<evidence type="ECO:0000313" key="3">
    <source>
        <dbReference type="EMBL" id="OLR94386.1"/>
    </source>
</evidence>
<comment type="caution">
    <text evidence="3">The sequence shown here is derived from an EMBL/GenBank/DDBJ whole genome shotgun (WGS) entry which is preliminary data.</text>
</comment>
<protein>
    <submittedName>
        <fullName evidence="3">Uncharacterized protein</fullName>
    </submittedName>
</protein>
<proteinExistence type="predicted"/>
<dbReference type="Pfam" id="PF14361">
    <property type="entry name" value="RsbRD_N"/>
    <property type="match status" value="1"/>
</dbReference>
<keyword evidence="4" id="KW-1185">Reference proteome</keyword>
<dbReference type="InterPro" id="IPR025736">
    <property type="entry name" value="PucR_C-HTH_dom"/>
</dbReference>
<dbReference type="OrthoDB" id="3655573at2"/>
<dbReference type="STRING" id="1193682.BJP25_11530"/>
<sequence>MDQRSRDAATRVLTALAADDALVSAVVDAARARSPEVARLPAEENRRHIASLIAGAAAHVERGGAHDDGDFSAACALGADRAAQGVPIADVLRGVRAGRGEVVRTCRALARGLGVDDGVVLDVVVDLDDYVGLLQQHIVSGHRAAELELSRTSRELTTQVLRRLLLPGGGPPADAELRQAGLRPGQDYHCAVSAETDPGRARRLEQRLAPFGGVFGFVEGTLSGLLHAVPVLPEDAPLVVVSPAKPLHDLRVHYPVCTQAVRVAAAQGRTGVHALASLGAETALAGYPVLAAALVDDLLGALDPGNDFHRELAATALSFLDRGCGLAVTAKALHVHANTVRYRLDRFRELTDVDVTDTNRRFVPTLQAWWALRTWLDSCR</sequence>
<dbReference type="InterPro" id="IPR025751">
    <property type="entry name" value="RsbRD_N_dom"/>
</dbReference>
<dbReference type="InterPro" id="IPR051448">
    <property type="entry name" value="CdaR-like_regulators"/>
</dbReference>
<accession>A0A1Q9LQR4</accession>
<organism evidence="3 4">
    <name type="scientific">Actinokineospora bangkokensis</name>
    <dbReference type="NCBI Taxonomy" id="1193682"/>
    <lineage>
        <taxon>Bacteria</taxon>
        <taxon>Bacillati</taxon>
        <taxon>Actinomycetota</taxon>
        <taxon>Actinomycetes</taxon>
        <taxon>Pseudonocardiales</taxon>
        <taxon>Pseudonocardiaceae</taxon>
        <taxon>Actinokineospora</taxon>
    </lineage>
</organism>
<feature type="domain" description="RsbT co-antagonist protein RsbRD N-terminal" evidence="2">
    <location>
        <begin position="20"/>
        <end position="155"/>
    </location>
</feature>
<dbReference type="RefSeq" id="WP_075973768.1">
    <property type="nucleotide sequence ID" value="NZ_MKQR01000007.1"/>
</dbReference>
<dbReference type="PANTHER" id="PTHR33744">
    <property type="entry name" value="CARBOHYDRATE DIACID REGULATOR"/>
    <property type="match status" value="1"/>
</dbReference>
<evidence type="ECO:0000259" key="1">
    <source>
        <dbReference type="Pfam" id="PF13556"/>
    </source>
</evidence>
<gene>
    <name evidence="3" type="ORF">BJP25_11530</name>
</gene>
<dbReference type="Proteomes" id="UP000186040">
    <property type="component" value="Unassembled WGS sequence"/>
</dbReference>
<dbReference type="Gene3D" id="1.10.10.2840">
    <property type="entry name" value="PucR C-terminal helix-turn-helix domain"/>
    <property type="match status" value="1"/>
</dbReference>
<evidence type="ECO:0000259" key="2">
    <source>
        <dbReference type="Pfam" id="PF14361"/>
    </source>
</evidence>